<evidence type="ECO:0000256" key="5">
    <source>
        <dbReference type="ARBA" id="ARBA00022723"/>
    </source>
</evidence>
<evidence type="ECO:0000313" key="14">
    <source>
        <dbReference type="EMBL" id="KAJ0213677.1"/>
    </source>
</evidence>
<dbReference type="GO" id="GO:0016020">
    <property type="term" value="C:membrane"/>
    <property type="evidence" value="ECO:0007669"/>
    <property type="project" value="UniProtKB-SubCell"/>
</dbReference>
<comment type="caution">
    <text evidence="14">The sequence shown here is derived from an EMBL/GenBank/DDBJ whole genome shotgun (WGS) entry which is preliminary data.</text>
</comment>
<dbReference type="PANTHER" id="PTHR24282:SF255">
    <property type="entry name" value="CYTOCHROME P450 72A11-RELATED"/>
    <property type="match status" value="1"/>
</dbReference>
<dbReference type="EMBL" id="NBSK02000004">
    <property type="protein sequence ID" value="KAJ0213677.1"/>
    <property type="molecule type" value="Genomic_DNA"/>
</dbReference>
<evidence type="ECO:0000256" key="7">
    <source>
        <dbReference type="ARBA" id="ARBA00023002"/>
    </source>
</evidence>
<evidence type="ECO:0000256" key="12">
    <source>
        <dbReference type="RuleBase" id="RU000461"/>
    </source>
</evidence>
<feature type="binding site" description="axial binding residue" evidence="11">
    <location>
        <position position="465"/>
    </location>
    <ligand>
        <name>heme</name>
        <dbReference type="ChEBI" id="CHEBI:30413"/>
    </ligand>
    <ligandPart>
        <name>Fe</name>
        <dbReference type="ChEBI" id="CHEBI:18248"/>
    </ligandPart>
</feature>
<keyword evidence="7 12" id="KW-0560">Oxidoreductase</keyword>
<evidence type="ECO:0000256" key="10">
    <source>
        <dbReference type="ARBA" id="ARBA00023136"/>
    </source>
</evidence>
<evidence type="ECO:0000256" key="4">
    <source>
        <dbReference type="ARBA" id="ARBA00022692"/>
    </source>
</evidence>
<evidence type="ECO:0000313" key="15">
    <source>
        <dbReference type="Proteomes" id="UP000235145"/>
    </source>
</evidence>
<evidence type="ECO:0000256" key="1">
    <source>
        <dbReference type="ARBA" id="ARBA00004370"/>
    </source>
</evidence>
<dbReference type="AlphaFoldDB" id="A0A9R1XNA7"/>
<evidence type="ECO:0000256" key="11">
    <source>
        <dbReference type="PIRSR" id="PIRSR602401-1"/>
    </source>
</evidence>
<evidence type="ECO:0008006" key="16">
    <source>
        <dbReference type="Google" id="ProtNLM"/>
    </source>
</evidence>
<dbReference type="PRINTS" id="PR00463">
    <property type="entry name" value="EP450I"/>
</dbReference>
<dbReference type="Pfam" id="PF00067">
    <property type="entry name" value="p450"/>
    <property type="match status" value="1"/>
</dbReference>
<organism evidence="14 15">
    <name type="scientific">Lactuca sativa</name>
    <name type="common">Garden lettuce</name>
    <dbReference type="NCBI Taxonomy" id="4236"/>
    <lineage>
        <taxon>Eukaryota</taxon>
        <taxon>Viridiplantae</taxon>
        <taxon>Streptophyta</taxon>
        <taxon>Embryophyta</taxon>
        <taxon>Tracheophyta</taxon>
        <taxon>Spermatophyta</taxon>
        <taxon>Magnoliopsida</taxon>
        <taxon>eudicotyledons</taxon>
        <taxon>Gunneridae</taxon>
        <taxon>Pentapetalae</taxon>
        <taxon>asterids</taxon>
        <taxon>campanulids</taxon>
        <taxon>Asterales</taxon>
        <taxon>Asteraceae</taxon>
        <taxon>Cichorioideae</taxon>
        <taxon>Cichorieae</taxon>
        <taxon>Lactucinae</taxon>
        <taxon>Lactuca</taxon>
    </lineage>
</organism>
<comment type="cofactor">
    <cofactor evidence="11">
        <name>heme</name>
        <dbReference type="ChEBI" id="CHEBI:30413"/>
    </cofactor>
</comment>
<dbReference type="PANTHER" id="PTHR24282">
    <property type="entry name" value="CYTOCHROME P450 FAMILY MEMBER"/>
    <property type="match status" value="1"/>
</dbReference>
<dbReference type="GO" id="GO:0004497">
    <property type="term" value="F:monooxygenase activity"/>
    <property type="evidence" value="ECO:0000318"/>
    <property type="project" value="GO_Central"/>
</dbReference>
<evidence type="ECO:0000256" key="8">
    <source>
        <dbReference type="ARBA" id="ARBA00023004"/>
    </source>
</evidence>
<evidence type="ECO:0000256" key="9">
    <source>
        <dbReference type="ARBA" id="ARBA00023033"/>
    </source>
</evidence>
<keyword evidence="10 13" id="KW-0472">Membrane</keyword>
<keyword evidence="8 11" id="KW-0408">Iron</keyword>
<dbReference type="InterPro" id="IPR036396">
    <property type="entry name" value="Cyt_P450_sf"/>
</dbReference>
<feature type="transmembrane region" description="Helical" evidence="13">
    <location>
        <begin position="12"/>
        <end position="32"/>
    </location>
</feature>
<comment type="similarity">
    <text evidence="2 12">Belongs to the cytochrome P450 family.</text>
</comment>
<dbReference type="Gene3D" id="1.10.630.10">
    <property type="entry name" value="Cytochrome P450"/>
    <property type="match status" value="1"/>
</dbReference>
<keyword evidence="4 13" id="KW-0812">Transmembrane</keyword>
<dbReference type="PRINTS" id="PR00385">
    <property type="entry name" value="P450"/>
</dbReference>
<keyword evidence="3 11" id="KW-0349">Heme</keyword>
<dbReference type="GO" id="GO:0016705">
    <property type="term" value="F:oxidoreductase activity, acting on paired donors, with incorporation or reduction of molecular oxygen"/>
    <property type="evidence" value="ECO:0007669"/>
    <property type="project" value="InterPro"/>
</dbReference>
<dbReference type="InterPro" id="IPR002401">
    <property type="entry name" value="Cyt_P450_E_grp-I"/>
</dbReference>
<protein>
    <recommendedName>
        <fullName evidence="16">Cytochrome P450</fullName>
    </recommendedName>
</protein>
<gene>
    <name evidence="14" type="ORF">LSAT_V11C400167920</name>
</gene>
<dbReference type="FunFam" id="1.10.630.10:FF:000029">
    <property type="entry name" value="Cytochrome P450 734A1"/>
    <property type="match status" value="1"/>
</dbReference>
<dbReference type="CDD" id="cd20642">
    <property type="entry name" value="CYP72"/>
    <property type="match status" value="1"/>
</dbReference>
<reference evidence="14 15" key="1">
    <citation type="journal article" date="2017" name="Nat. Commun.">
        <title>Genome assembly with in vitro proximity ligation data and whole-genome triplication in lettuce.</title>
        <authorList>
            <person name="Reyes-Chin-Wo S."/>
            <person name="Wang Z."/>
            <person name="Yang X."/>
            <person name="Kozik A."/>
            <person name="Arikit S."/>
            <person name="Song C."/>
            <person name="Xia L."/>
            <person name="Froenicke L."/>
            <person name="Lavelle D.O."/>
            <person name="Truco M.J."/>
            <person name="Xia R."/>
            <person name="Zhu S."/>
            <person name="Xu C."/>
            <person name="Xu H."/>
            <person name="Xu X."/>
            <person name="Cox K."/>
            <person name="Korf I."/>
            <person name="Meyers B.C."/>
            <person name="Michelmore R.W."/>
        </authorList>
    </citation>
    <scope>NUCLEOTIDE SEQUENCE [LARGE SCALE GENOMIC DNA]</scope>
    <source>
        <strain evidence="15">cv. Salinas</strain>
        <tissue evidence="14">Seedlings</tissue>
    </source>
</reference>
<keyword evidence="5 11" id="KW-0479">Metal-binding</keyword>
<sequence>MIVYSLMETSMHLWLTSSFGVAMVVIVAWRLLKWVWVKPRRLERHLRLQGIKGTSYKFFYGDTKDMKQLVKEANQNPISIHDDIIPRLLPFVSRSTKTYGNIFFAWLGPNPIVYVLDPGLAKDILSRINDFQKLRKKNPYIKLLSQGLIDYDGDKWVKHRKIINPAFHAHKLKYMAPAIHLSCSEMMEKWQKLLACEHSCELDVFPYLQTLTSDIISRTAFGSSYEEGRRIFELQKELITLLLEIIHSVYIPGSRFLPTKKNKRVKEIDRHVKASIRGIIEKRLVAMEDGEVSHDDLLGILLESNQNEIQGMSIEDVIEECKLFYFAGQETTSNLLVWSMILLSQHPSWQEQARDEVFRVFGREKPDIDGLSHLKIVTMILHEVLRLYPAVSALYRLANEETKLGDMSLPAGTAITIPVAMLHHDHEIWGDDANEFMPERFSEGVSKATKGRMSYFPFGWGPRICIGQNFASMEAKIALAMILQHFTFVLSLSYSHAPHSVLTVQPQFGAHLIINRVDHY</sequence>
<comment type="subcellular location">
    <subcellularLocation>
        <location evidence="1">Membrane</location>
    </subcellularLocation>
</comment>
<keyword evidence="6 13" id="KW-1133">Transmembrane helix</keyword>
<evidence type="ECO:0000256" key="6">
    <source>
        <dbReference type="ARBA" id="ARBA00022989"/>
    </source>
</evidence>
<dbReference type="InterPro" id="IPR050665">
    <property type="entry name" value="Cytochrome_P450_Monooxygen"/>
</dbReference>
<dbReference type="Proteomes" id="UP000235145">
    <property type="component" value="Unassembled WGS sequence"/>
</dbReference>
<dbReference type="InterPro" id="IPR017972">
    <property type="entry name" value="Cyt_P450_CS"/>
</dbReference>
<evidence type="ECO:0000256" key="2">
    <source>
        <dbReference type="ARBA" id="ARBA00010617"/>
    </source>
</evidence>
<dbReference type="InterPro" id="IPR001128">
    <property type="entry name" value="Cyt_P450"/>
</dbReference>
<evidence type="ECO:0000256" key="13">
    <source>
        <dbReference type="SAM" id="Phobius"/>
    </source>
</evidence>
<accession>A0A9R1XNA7</accession>
<name>A0A9R1XNA7_LACSA</name>
<dbReference type="GO" id="GO:0020037">
    <property type="term" value="F:heme binding"/>
    <property type="evidence" value="ECO:0007669"/>
    <property type="project" value="InterPro"/>
</dbReference>
<proteinExistence type="inferred from homology"/>
<dbReference type="PROSITE" id="PS00086">
    <property type="entry name" value="CYTOCHROME_P450"/>
    <property type="match status" value="1"/>
</dbReference>
<dbReference type="SUPFAM" id="SSF48264">
    <property type="entry name" value="Cytochrome P450"/>
    <property type="match status" value="1"/>
</dbReference>
<keyword evidence="9 12" id="KW-0503">Monooxygenase</keyword>
<keyword evidence="15" id="KW-1185">Reference proteome</keyword>
<dbReference type="GO" id="GO:0005506">
    <property type="term" value="F:iron ion binding"/>
    <property type="evidence" value="ECO:0007669"/>
    <property type="project" value="InterPro"/>
</dbReference>
<evidence type="ECO:0000256" key="3">
    <source>
        <dbReference type="ARBA" id="ARBA00022617"/>
    </source>
</evidence>